<evidence type="ECO:0000256" key="5">
    <source>
        <dbReference type="ARBA" id="ARBA00022801"/>
    </source>
</evidence>
<feature type="domain" description="Helicase ATP-binding" evidence="13">
    <location>
        <begin position="212"/>
        <end position="378"/>
    </location>
</feature>
<dbReference type="GO" id="GO:0005524">
    <property type="term" value="F:ATP binding"/>
    <property type="evidence" value="ECO:0007669"/>
    <property type="project" value="UniProtKB-UniRule"/>
</dbReference>
<keyword evidence="3 12" id="KW-0479">Metal-binding</keyword>
<dbReference type="SMART" id="SM00490">
    <property type="entry name" value="HELICc"/>
    <property type="match status" value="1"/>
</dbReference>
<comment type="similarity">
    <text evidence="12">Belongs to the helicase family. PriA subfamily.</text>
</comment>
<dbReference type="Proteomes" id="UP000219439">
    <property type="component" value="Unassembled WGS sequence"/>
</dbReference>
<sequence length="731" mass="80496">MQDLLLSEQIVAVLVPVYVDQSYSYRVPEHMVPSGGLRPGMLVRVPLGPRSVLGVVWDDDAQFKDASRLKDIEAIFDDFCLSDDLRKFVDWIASYTLAQRGMVLRMILRGEEALQPDKPVKAIRLVGDVPNRLTKARSQILSVMENGLARSKKEVMEEAGVSSAAIDGLIKAGTLGYCELPPPALFEEPIADFAPPTLSDSQQEAANEINACFEAGGFQGMLLDGVTGSGKTEVYFEALARCLEKGQQALILVPEIALTNAFLDRFTVRFGARPAEWHSDLSQKQKNRVWREVAKGKARVVVGARSALMLPFRDLGLIVVDEEHDGAFKQEDRVIYNARDMAVVRGHLSGFPVILASATPSVETRNNANTGRYKHIKLTSRYGGFAMPDIRLVDMRSDSPEKGRWLAPSLVNAVNETLEAGEQSLLFLNRRGYAPLTLCRSCGHRFQCPSCSTWLVEHRFRKLLMCHHCGHSEPVPPSCPSCGAEDNLVACGPGVERVAEEVAERWPDRRVVILSSDLIHGVAQLRAELEAIAKGEADIVIGTQLVAKGHNFPAMTLVGVIDADLGLAHGDLRAGEKVFQMLAQVTGRAGRMGGKGRGLLQTHASDHPVIQCLSKGDWEGFYTYELEQRQRAQMPPFGRLAALIISGEDREAALMYGRELVRHVPQGSAVRVLGPAEAPLAVLRGRYRFRLLVWAERSFGISSFLRHWLGQCPTPRGSVRLQVDVDPVSFV</sequence>
<accession>A0A285PES1</accession>
<dbReference type="GO" id="GO:0006302">
    <property type="term" value="P:double-strand break repair"/>
    <property type="evidence" value="ECO:0007669"/>
    <property type="project" value="InterPro"/>
</dbReference>
<feature type="binding site" evidence="12">
    <location>
        <position position="466"/>
    </location>
    <ligand>
        <name>Zn(2+)</name>
        <dbReference type="ChEBI" id="CHEBI:29105"/>
        <label>2</label>
    </ligand>
</feature>
<dbReference type="InterPro" id="IPR040498">
    <property type="entry name" value="PriA_CRR"/>
</dbReference>
<dbReference type="Gene3D" id="3.40.50.300">
    <property type="entry name" value="P-loop containing nucleotide triphosphate hydrolases"/>
    <property type="match status" value="2"/>
</dbReference>
<evidence type="ECO:0000313" key="14">
    <source>
        <dbReference type="EMBL" id="SNZ19717.1"/>
    </source>
</evidence>
<comment type="subunit">
    <text evidence="12">Component of the replication restart primosome.</text>
</comment>
<evidence type="ECO:0000256" key="10">
    <source>
        <dbReference type="ARBA" id="ARBA00023235"/>
    </source>
</evidence>
<keyword evidence="10 12" id="KW-0413">Isomerase</keyword>
<dbReference type="Pfam" id="PF00270">
    <property type="entry name" value="DEAD"/>
    <property type="match status" value="1"/>
</dbReference>
<evidence type="ECO:0000256" key="2">
    <source>
        <dbReference type="ARBA" id="ARBA00022705"/>
    </source>
</evidence>
<dbReference type="Pfam" id="PF18074">
    <property type="entry name" value="PriA_C"/>
    <property type="match status" value="1"/>
</dbReference>
<dbReference type="RefSeq" id="WP_097154110.1">
    <property type="nucleotide sequence ID" value="NZ_OBEL01000003.1"/>
</dbReference>
<dbReference type="GO" id="GO:0043138">
    <property type="term" value="F:3'-5' DNA helicase activity"/>
    <property type="evidence" value="ECO:0007669"/>
    <property type="project" value="UniProtKB-EC"/>
</dbReference>
<keyword evidence="1 12" id="KW-0639">Primosome</keyword>
<dbReference type="EMBL" id="OBEL01000003">
    <property type="protein sequence ID" value="SNZ19717.1"/>
    <property type="molecule type" value="Genomic_DNA"/>
</dbReference>
<gene>
    <name evidence="12" type="primary">priA</name>
    <name evidence="14" type="ORF">SAMN06265368_2809</name>
</gene>
<evidence type="ECO:0000256" key="1">
    <source>
        <dbReference type="ARBA" id="ARBA00022515"/>
    </source>
</evidence>
<dbReference type="PANTHER" id="PTHR30580">
    <property type="entry name" value="PRIMOSOMAL PROTEIN N"/>
    <property type="match status" value="1"/>
</dbReference>
<dbReference type="Pfam" id="PF18319">
    <property type="entry name" value="Zn_ribbon_PriA"/>
    <property type="match status" value="1"/>
</dbReference>
<comment type="catalytic activity">
    <reaction evidence="11 12">
        <text>ATP + H2O = ADP + phosphate + H(+)</text>
        <dbReference type="Rhea" id="RHEA:13065"/>
        <dbReference type="ChEBI" id="CHEBI:15377"/>
        <dbReference type="ChEBI" id="CHEBI:15378"/>
        <dbReference type="ChEBI" id="CHEBI:30616"/>
        <dbReference type="ChEBI" id="CHEBI:43474"/>
        <dbReference type="ChEBI" id="CHEBI:456216"/>
        <dbReference type="EC" id="5.6.2.4"/>
    </reaction>
</comment>
<dbReference type="InterPro" id="IPR041236">
    <property type="entry name" value="PriA_C"/>
</dbReference>
<evidence type="ECO:0000256" key="9">
    <source>
        <dbReference type="ARBA" id="ARBA00023125"/>
    </source>
</evidence>
<dbReference type="InterPro" id="IPR001650">
    <property type="entry name" value="Helicase_C-like"/>
</dbReference>
<keyword evidence="8 12" id="KW-0067">ATP-binding</keyword>
<comment type="function">
    <text evidence="12">Initiates the restart of stalled replication forks, which reloads the replicative helicase on sites other than the origin of replication. Recognizes and binds to abandoned replication forks and remodels them to uncover a helicase loading site. Promotes assembly of the primosome at these replication forks.</text>
</comment>
<dbReference type="SMART" id="SM00487">
    <property type="entry name" value="DEXDc"/>
    <property type="match status" value="1"/>
</dbReference>
<evidence type="ECO:0000259" key="13">
    <source>
        <dbReference type="PROSITE" id="PS51192"/>
    </source>
</evidence>
<evidence type="ECO:0000256" key="6">
    <source>
        <dbReference type="ARBA" id="ARBA00022806"/>
    </source>
</evidence>
<dbReference type="GO" id="GO:0016887">
    <property type="term" value="F:ATP hydrolysis activity"/>
    <property type="evidence" value="ECO:0007669"/>
    <property type="project" value="RHEA"/>
</dbReference>
<dbReference type="Pfam" id="PF17764">
    <property type="entry name" value="PriA_3primeBD"/>
    <property type="match status" value="1"/>
</dbReference>
<dbReference type="AlphaFoldDB" id="A0A285PES1"/>
<dbReference type="CDD" id="cd17929">
    <property type="entry name" value="DEXHc_priA"/>
    <property type="match status" value="1"/>
</dbReference>
<dbReference type="InterPro" id="IPR014001">
    <property type="entry name" value="Helicase_ATP-bd"/>
</dbReference>
<evidence type="ECO:0000256" key="3">
    <source>
        <dbReference type="ARBA" id="ARBA00022723"/>
    </source>
</evidence>
<feature type="binding site" evidence="12">
    <location>
        <position position="482"/>
    </location>
    <ligand>
        <name>Zn(2+)</name>
        <dbReference type="ChEBI" id="CHEBI:29105"/>
        <label>1</label>
    </ligand>
</feature>
<dbReference type="GO" id="GO:1990077">
    <property type="term" value="C:primosome complex"/>
    <property type="evidence" value="ECO:0007669"/>
    <property type="project" value="UniProtKB-UniRule"/>
</dbReference>
<keyword evidence="6 12" id="KW-0347">Helicase</keyword>
<dbReference type="GO" id="GO:0003677">
    <property type="term" value="F:DNA binding"/>
    <property type="evidence" value="ECO:0007669"/>
    <property type="project" value="UniProtKB-UniRule"/>
</dbReference>
<evidence type="ECO:0000256" key="7">
    <source>
        <dbReference type="ARBA" id="ARBA00022833"/>
    </source>
</evidence>
<feature type="binding site" evidence="12">
    <location>
        <position position="448"/>
    </location>
    <ligand>
        <name>Zn(2+)</name>
        <dbReference type="ChEBI" id="CHEBI:29105"/>
        <label>2</label>
    </ligand>
</feature>
<feature type="binding site" evidence="12">
    <location>
        <position position="479"/>
    </location>
    <ligand>
        <name>Zn(2+)</name>
        <dbReference type="ChEBI" id="CHEBI:29105"/>
        <label>1</label>
    </ligand>
</feature>
<feature type="binding site" evidence="12">
    <location>
        <position position="439"/>
    </location>
    <ligand>
        <name>Zn(2+)</name>
        <dbReference type="ChEBI" id="CHEBI:29105"/>
        <label>1</label>
    </ligand>
</feature>
<organism evidence="14 15">
    <name type="scientific">Cohaesibacter gelatinilyticus</name>
    <dbReference type="NCBI Taxonomy" id="372072"/>
    <lineage>
        <taxon>Bacteria</taxon>
        <taxon>Pseudomonadati</taxon>
        <taxon>Pseudomonadota</taxon>
        <taxon>Alphaproteobacteria</taxon>
        <taxon>Hyphomicrobiales</taxon>
        <taxon>Cohaesibacteraceae</taxon>
    </lineage>
</organism>
<evidence type="ECO:0000313" key="15">
    <source>
        <dbReference type="Proteomes" id="UP000219439"/>
    </source>
</evidence>
<proteinExistence type="inferred from homology"/>
<dbReference type="InterPro" id="IPR041222">
    <property type="entry name" value="PriA_3primeBD"/>
</dbReference>
<protein>
    <recommendedName>
        <fullName evidence="12">Replication restart protein PriA</fullName>
    </recommendedName>
    <alternativeName>
        <fullName evidence="12">ATP-dependent DNA helicase PriA</fullName>
        <ecNumber evidence="12">5.6.2.4</ecNumber>
    </alternativeName>
    <alternativeName>
        <fullName evidence="12">DNA 3'-5' helicase PriA</fullName>
    </alternativeName>
</protein>
<dbReference type="InterPro" id="IPR011545">
    <property type="entry name" value="DEAD/DEAH_box_helicase_dom"/>
</dbReference>
<dbReference type="GO" id="GO:0006310">
    <property type="term" value="P:DNA recombination"/>
    <property type="evidence" value="ECO:0007669"/>
    <property type="project" value="InterPro"/>
</dbReference>
<dbReference type="NCBIfam" id="NF004070">
    <property type="entry name" value="PRK05580.2-2"/>
    <property type="match status" value="1"/>
</dbReference>
<dbReference type="InterPro" id="IPR005259">
    <property type="entry name" value="PriA"/>
</dbReference>
<keyword evidence="9 12" id="KW-0238">DNA-binding</keyword>
<evidence type="ECO:0000256" key="8">
    <source>
        <dbReference type="ARBA" id="ARBA00022840"/>
    </source>
</evidence>
<keyword evidence="15" id="KW-1185">Reference proteome</keyword>
<keyword evidence="7 12" id="KW-0862">Zinc</keyword>
<keyword evidence="5 12" id="KW-0378">Hydrolase</keyword>
<dbReference type="PROSITE" id="PS51192">
    <property type="entry name" value="HELICASE_ATP_BIND_1"/>
    <property type="match status" value="1"/>
</dbReference>
<dbReference type="FunFam" id="3.40.50.300:FF:000489">
    <property type="entry name" value="Primosome assembly protein PriA"/>
    <property type="match status" value="1"/>
</dbReference>
<dbReference type="GO" id="GO:0006269">
    <property type="term" value="P:DNA replication, synthesis of primer"/>
    <property type="evidence" value="ECO:0007669"/>
    <property type="project" value="UniProtKB-KW"/>
</dbReference>
<keyword evidence="2 12" id="KW-0235">DNA replication</keyword>
<dbReference type="SUPFAM" id="SSF52540">
    <property type="entry name" value="P-loop containing nucleoside triphosphate hydrolases"/>
    <property type="match status" value="2"/>
</dbReference>
<dbReference type="InterPro" id="IPR027417">
    <property type="entry name" value="P-loop_NTPase"/>
</dbReference>
<evidence type="ECO:0000256" key="12">
    <source>
        <dbReference type="HAMAP-Rule" id="MF_00983"/>
    </source>
</evidence>
<dbReference type="GO" id="GO:0008270">
    <property type="term" value="F:zinc ion binding"/>
    <property type="evidence" value="ECO:0007669"/>
    <property type="project" value="UniProtKB-UniRule"/>
</dbReference>
<keyword evidence="4 12" id="KW-0547">Nucleotide-binding</keyword>
<dbReference type="OrthoDB" id="9759544at2"/>
<dbReference type="PANTHER" id="PTHR30580:SF0">
    <property type="entry name" value="PRIMOSOMAL PROTEIN N"/>
    <property type="match status" value="1"/>
</dbReference>
<evidence type="ECO:0000256" key="11">
    <source>
        <dbReference type="ARBA" id="ARBA00048988"/>
    </source>
</evidence>
<dbReference type="EC" id="5.6.2.4" evidence="12"/>
<comment type="cofactor">
    <cofactor evidence="12">
        <name>Zn(2+)</name>
        <dbReference type="ChEBI" id="CHEBI:29105"/>
    </cofactor>
    <text evidence="12">Binds 2 zinc ions per subunit.</text>
</comment>
<comment type="catalytic activity">
    <reaction evidence="12">
        <text>Couples ATP hydrolysis with the unwinding of duplex DNA by translocating in the 3'-5' direction.</text>
        <dbReference type="EC" id="5.6.2.4"/>
    </reaction>
</comment>
<dbReference type="Gene3D" id="3.40.1440.60">
    <property type="entry name" value="PriA, 3(prime) DNA-binding domain"/>
    <property type="match status" value="1"/>
</dbReference>
<dbReference type="HAMAP" id="MF_00983">
    <property type="entry name" value="PriA"/>
    <property type="match status" value="1"/>
</dbReference>
<name>A0A285PES1_9HYPH</name>
<dbReference type="NCBIfam" id="TIGR00595">
    <property type="entry name" value="priA"/>
    <property type="match status" value="1"/>
</dbReference>
<feature type="binding site" evidence="12">
    <location>
        <position position="451"/>
    </location>
    <ligand>
        <name>Zn(2+)</name>
        <dbReference type="ChEBI" id="CHEBI:29105"/>
        <label>2</label>
    </ligand>
</feature>
<feature type="binding site" evidence="12">
    <location>
        <position position="469"/>
    </location>
    <ligand>
        <name>Zn(2+)</name>
        <dbReference type="ChEBI" id="CHEBI:29105"/>
        <label>2</label>
    </ligand>
</feature>
<feature type="binding site" evidence="12">
    <location>
        <position position="442"/>
    </location>
    <ligand>
        <name>Zn(2+)</name>
        <dbReference type="ChEBI" id="CHEBI:29105"/>
        <label>1</label>
    </ligand>
</feature>
<dbReference type="InterPro" id="IPR042115">
    <property type="entry name" value="PriA_3primeBD_sf"/>
</dbReference>
<reference evidence="14 15" key="1">
    <citation type="submission" date="2017-09" db="EMBL/GenBank/DDBJ databases">
        <authorList>
            <person name="Ehlers B."/>
            <person name="Leendertz F.H."/>
        </authorList>
    </citation>
    <scope>NUCLEOTIDE SEQUENCE [LARGE SCALE GENOMIC DNA]</scope>
    <source>
        <strain evidence="14 15">DSM 18289</strain>
    </source>
</reference>
<evidence type="ECO:0000256" key="4">
    <source>
        <dbReference type="ARBA" id="ARBA00022741"/>
    </source>
</evidence>
<dbReference type="GO" id="GO:0006270">
    <property type="term" value="P:DNA replication initiation"/>
    <property type="evidence" value="ECO:0007669"/>
    <property type="project" value="TreeGrafter"/>
</dbReference>